<dbReference type="HAMAP" id="MF_00719">
    <property type="entry name" value="CobS"/>
    <property type="match status" value="1"/>
</dbReference>
<evidence type="ECO:0000256" key="7">
    <source>
        <dbReference type="ARBA" id="ARBA00022475"/>
    </source>
</evidence>
<evidence type="ECO:0000256" key="9">
    <source>
        <dbReference type="ARBA" id="ARBA00022679"/>
    </source>
</evidence>
<comment type="function">
    <text evidence="14 19">Joins adenosylcobinamide-GDP and alpha-ribazole to generate adenosylcobalamin (Ado-cobalamin). Also synthesizes adenosylcobalamin 5'-phosphate from adenosylcobinamide-GDP and alpha-ribazole 5'-phosphate.</text>
</comment>
<feature type="transmembrane region" description="Helical" evidence="19">
    <location>
        <begin position="31"/>
        <end position="52"/>
    </location>
</feature>
<comment type="cofactor">
    <cofactor evidence="1 19">
        <name>Mg(2+)</name>
        <dbReference type="ChEBI" id="CHEBI:18420"/>
    </cofactor>
</comment>
<keyword evidence="13 19" id="KW-0472">Membrane</keyword>
<evidence type="ECO:0000256" key="11">
    <source>
        <dbReference type="ARBA" id="ARBA00022842"/>
    </source>
</evidence>
<keyword evidence="10 19" id="KW-0812">Transmembrane</keyword>
<feature type="transmembrane region" description="Helical" evidence="19">
    <location>
        <begin position="105"/>
        <end position="125"/>
    </location>
</feature>
<evidence type="ECO:0000256" key="6">
    <source>
        <dbReference type="ARBA" id="ARBA00015850"/>
    </source>
</evidence>
<feature type="transmembrane region" description="Helical" evidence="19">
    <location>
        <begin position="178"/>
        <end position="211"/>
    </location>
</feature>
<evidence type="ECO:0000256" key="5">
    <source>
        <dbReference type="ARBA" id="ARBA00013200"/>
    </source>
</evidence>
<dbReference type="AlphaFoldDB" id="A0A1F6CBG5"/>
<dbReference type="EC" id="2.7.8.26" evidence="5 19"/>
<comment type="subcellular location">
    <subcellularLocation>
        <location evidence="2 19">Cell membrane</location>
        <topology evidence="2 19">Multi-pass membrane protein</topology>
    </subcellularLocation>
</comment>
<dbReference type="GO" id="GO:0005886">
    <property type="term" value="C:plasma membrane"/>
    <property type="evidence" value="ECO:0007669"/>
    <property type="project" value="UniProtKB-SubCell"/>
</dbReference>
<dbReference type="PANTHER" id="PTHR34148:SF1">
    <property type="entry name" value="ADENOSYLCOBINAMIDE-GDP RIBAZOLETRANSFERASE"/>
    <property type="match status" value="1"/>
</dbReference>
<accession>A0A1F6CBG5</accession>
<dbReference type="GO" id="GO:0009236">
    <property type="term" value="P:cobalamin biosynthetic process"/>
    <property type="evidence" value="ECO:0007669"/>
    <property type="project" value="UniProtKB-UniRule"/>
</dbReference>
<evidence type="ECO:0000256" key="12">
    <source>
        <dbReference type="ARBA" id="ARBA00022989"/>
    </source>
</evidence>
<protein>
    <recommendedName>
        <fullName evidence="6 19">Adenosylcobinamide-GDP ribazoletransferase</fullName>
        <ecNumber evidence="5 19">2.7.8.26</ecNumber>
    </recommendedName>
    <alternativeName>
        <fullName evidence="16 19">Cobalamin synthase</fullName>
    </alternativeName>
    <alternativeName>
        <fullName evidence="15 19">Cobalamin-5'-phosphate synthase</fullName>
    </alternativeName>
</protein>
<evidence type="ECO:0000256" key="18">
    <source>
        <dbReference type="ARBA" id="ARBA00049504"/>
    </source>
</evidence>
<evidence type="ECO:0000256" key="2">
    <source>
        <dbReference type="ARBA" id="ARBA00004651"/>
    </source>
</evidence>
<keyword evidence="11 19" id="KW-0460">Magnesium</keyword>
<dbReference type="EMBL" id="MFKF01000303">
    <property type="protein sequence ID" value="OGG46554.1"/>
    <property type="molecule type" value="Genomic_DNA"/>
</dbReference>
<evidence type="ECO:0000256" key="13">
    <source>
        <dbReference type="ARBA" id="ARBA00023136"/>
    </source>
</evidence>
<evidence type="ECO:0000256" key="3">
    <source>
        <dbReference type="ARBA" id="ARBA00004663"/>
    </source>
</evidence>
<evidence type="ECO:0000313" key="20">
    <source>
        <dbReference type="EMBL" id="OGG46554.1"/>
    </source>
</evidence>
<organism evidence="20 21">
    <name type="scientific">Handelsmanbacteria sp. (strain RIFCSPLOWO2_12_FULL_64_10)</name>
    <dbReference type="NCBI Taxonomy" id="1817868"/>
    <lineage>
        <taxon>Bacteria</taxon>
        <taxon>Candidatus Handelsmaniibacteriota</taxon>
    </lineage>
</organism>
<keyword evidence="9 19" id="KW-0808">Transferase</keyword>
<name>A0A1F6CBG5_HANXR</name>
<evidence type="ECO:0000256" key="1">
    <source>
        <dbReference type="ARBA" id="ARBA00001946"/>
    </source>
</evidence>
<evidence type="ECO:0000256" key="16">
    <source>
        <dbReference type="ARBA" id="ARBA00032853"/>
    </source>
</evidence>
<sequence>MFSFIVALQFLTRLPSPIRRPVTLEDLGASIGWFPAVGVTIGGLLVAVDAAARALFHPAVASAIDVAALLAITGALHLDGVIDTFDGFAAGTTREVRLAAMHQSAAGTAGAVAGCLVILATYVAVASLADSVRWIALIIGPTAGRTTTLLSYCFYRYARSEAGFSRSLKEGATPFRAALGFATAAGVAAGLATFGGVLALAAGLTCSILAARTAMKQLGGLTGDVIGAACELSQLASLITAASVLVP</sequence>
<feature type="transmembrane region" description="Helical" evidence="19">
    <location>
        <begin position="59"/>
        <end position="78"/>
    </location>
</feature>
<proteinExistence type="inferred from homology"/>
<reference evidence="20 21" key="1">
    <citation type="journal article" date="2016" name="Nat. Commun.">
        <title>Thousands of microbial genomes shed light on interconnected biogeochemical processes in an aquifer system.</title>
        <authorList>
            <person name="Anantharaman K."/>
            <person name="Brown C.T."/>
            <person name="Hug L.A."/>
            <person name="Sharon I."/>
            <person name="Castelle C.J."/>
            <person name="Probst A.J."/>
            <person name="Thomas B.C."/>
            <person name="Singh A."/>
            <person name="Wilkins M.J."/>
            <person name="Karaoz U."/>
            <person name="Brodie E.L."/>
            <person name="Williams K.H."/>
            <person name="Hubbard S.S."/>
            <person name="Banfield J.F."/>
        </authorList>
    </citation>
    <scope>NUCLEOTIDE SEQUENCE [LARGE SCALE GENOMIC DNA]</scope>
    <source>
        <strain evidence="21">RIFCSPLOWO2_12_FULL_64_10</strain>
    </source>
</reference>
<evidence type="ECO:0000256" key="14">
    <source>
        <dbReference type="ARBA" id="ARBA00025228"/>
    </source>
</evidence>
<gene>
    <name evidence="19" type="primary">cobS</name>
    <name evidence="20" type="ORF">A3F84_18685</name>
</gene>
<comment type="caution">
    <text evidence="20">The sequence shown here is derived from an EMBL/GenBank/DDBJ whole genome shotgun (WGS) entry which is preliminary data.</text>
</comment>
<evidence type="ECO:0000256" key="15">
    <source>
        <dbReference type="ARBA" id="ARBA00032605"/>
    </source>
</evidence>
<evidence type="ECO:0000256" key="17">
    <source>
        <dbReference type="ARBA" id="ARBA00048623"/>
    </source>
</evidence>
<keyword evidence="7 19" id="KW-1003">Cell membrane</keyword>
<dbReference type="Proteomes" id="UP000178606">
    <property type="component" value="Unassembled WGS sequence"/>
</dbReference>
<comment type="catalytic activity">
    <reaction evidence="17 19">
        <text>alpha-ribazole + adenosylcob(III)inamide-GDP = adenosylcob(III)alamin + GMP + H(+)</text>
        <dbReference type="Rhea" id="RHEA:16049"/>
        <dbReference type="ChEBI" id="CHEBI:10329"/>
        <dbReference type="ChEBI" id="CHEBI:15378"/>
        <dbReference type="ChEBI" id="CHEBI:18408"/>
        <dbReference type="ChEBI" id="CHEBI:58115"/>
        <dbReference type="ChEBI" id="CHEBI:60487"/>
        <dbReference type="EC" id="2.7.8.26"/>
    </reaction>
</comment>
<evidence type="ECO:0000256" key="4">
    <source>
        <dbReference type="ARBA" id="ARBA00010561"/>
    </source>
</evidence>
<evidence type="ECO:0000256" key="19">
    <source>
        <dbReference type="HAMAP-Rule" id="MF_00719"/>
    </source>
</evidence>
<dbReference type="NCBIfam" id="TIGR00317">
    <property type="entry name" value="cobS"/>
    <property type="match status" value="1"/>
</dbReference>
<dbReference type="PANTHER" id="PTHR34148">
    <property type="entry name" value="ADENOSYLCOBINAMIDE-GDP RIBAZOLETRANSFERASE"/>
    <property type="match status" value="1"/>
</dbReference>
<keyword evidence="8 19" id="KW-0169">Cobalamin biosynthesis</keyword>
<evidence type="ECO:0000256" key="8">
    <source>
        <dbReference type="ARBA" id="ARBA00022573"/>
    </source>
</evidence>
<evidence type="ECO:0000256" key="10">
    <source>
        <dbReference type="ARBA" id="ARBA00022692"/>
    </source>
</evidence>
<dbReference type="UniPathway" id="UPA00148">
    <property type="reaction ID" value="UER00238"/>
</dbReference>
<evidence type="ECO:0000313" key="21">
    <source>
        <dbReference type="Proteomes" id="UP000178606"/>
    </source>
</evidence>
<feature type="transmembrane region" description="Helical" evidence="19">
    <location>
        <begin position="134"/>
        <end position="158"/>
    </location>
</feature>
<comment type="similarity">
    <text evidence="4 19">Belongs to the CobS family.</text>
</comment>
<dbReference type="Pfam" id="PF02654">
    <property type="entry name" value="CobS"/>
    <property type="match status" value="1"/>
</dbReference>
<dbReference type="InterPro" id="IPR003805">
    <property type="entry name" value="CobS"/>
</dbReference>
<keyword evidence="12 19" id="KW-1133">Transmembrane helix</keyword>
<comment type="catalytic activity">
    <reaction evidence="18 19">
        <text>alpha-ribazole 5'-phosphate + adenosylcob(III)inamide-GDP = adenosylcob(III)alamin 5'-phosphate + GMP + H(+)</text>
        <dbReference type="Rhea" id="RHEA:23560"/>
        <dbReference type="ChEBI" id="CHEBI:15378"/>
        <dbReference type="ChEBI" id="CHEBI:57918"/>
        <dbReference type="ChEBI" id="CHEBI:58115"/>
        <dbReference type="ChEBI" id="CHEBI:60487"/>
        <dbReference type="ChEBI" id="CHEBI:60493"/>
        <dbReference type="EC" id="2.7.8.26"/>
    </reaction>
</comment>
<dbReference type="GO" id="GO:0051073">
    <property type="term" value="F:adenosylcobinamide-GDP ribazoletransferase activity"/>
    <property type="evidence" value="ECO:0007669"/>
    <property type="project" value="UniProtKB-UniRule"/>
</dbReference>
<comment type="pathway">
    <text evidence="3 19">Cofactor biosynthesis; adenosylcobalamin biosynthesis; adenosylcobalamin from cob(II)yrinate a,c-diamide: step 7/7.</text>
</comment>
<dbReference type="GO" id="GO:0008818">
    <property type="term" value="F:cobalamin 5'-phosphate synthase activity"/>
    <property type="evidence" value="ECO:0007669"/>
    <property type="project" value="UniProtKB-UniRule"/>
</dbReference>